<protein>
    <recommendedName>
        <fullName evidence="18">Bromodomain adjacent to zinc finger domain protein 2B</fullName>
    </recommendedName>
</protein>
<feature type="compositionally biased region" description="Basic and acidic residues" evidence="13">
    <location>
        <begin position="297"/>
        <end position="307"/>
    </location>
</feature>
<dbReference type="OMA" id="HIERRYW"/>
<feature type="region of interest" description="Disordered" evidence="13">
    <location>
        <begin position="259"/>
        <end position="307"/>
    </location>
</feature>
<evidence type="ECO:0000256" key="6">
    <source>
        <dbReference type="ARBA" id="ARBA00023015"/>
    </source>
</evidence>
<keyword evidence="5" id="KW-0862">Zinc</keyword>
<dbReference type="GeneID" id="20231976"/>
<evidence type="ECO:0000256" key="2">
    <source>
        <dbReference type="ARBA" id="ARBA00007444"/>
    </source>
</evidence>
<dbReference type="RefSeq" id="XP_009057321.1">
    <property type="nucleotide sequence ID" value="XM_009059073.1"/>
</dbReference>
<dbReference type="InterPro" id="IPR001487">
    <property type="entry name" value="Bromodomain"/>
</dbReference>
<dbReference type="InterPro" id="IPR001965">
    <property type="entry name" value="Znf_PHD"/>
</dbReference>
<evidence type="ECO:0000259" key="15">
    <source>
        <dbReference type="PROSITE" id="PS50016"/>
    </source>
</evidence>
<feature type="non-terminal residue" evidence="16">
    <location>
        <position position="1"/>
    </location>
</feature>
<evidence type="ECO:0000256" key="9">
    <source>
        <dbReference type="ARBA" id="ARBA00023163"/>
    </source>
</evidence>
<evidence type="ECO:0008006" key="18">
    <source>
        <dbReference type="Google" id="ProtNLM"/>
    </source>
</evidence>
<evidence type="ECO:0000259" key="14">
    <source>
        <dbReference type="PROSITE" id="PS50014"/>
    </source>
</evidence>
<evidence type="ECO:0000313" key="17">
    <source>
        <dbReference type="Proteomes" id="UP000030746"/>
    </source>
</evidence>
<keyword evidence="17" id="KW-1185">Reference proteome</keyword>
<accession>V3ZKX5</accession>
<dbReference type="PANTHER" id="PTHR45915:SF2">
    <property type="entry name" value="TOUTATIS, ISOFORM E"/>
    <property type="match status" value="1"/>
</dbReference>
<evidence type="ECO:0000256" key="5">
    <source>
        <dbReference type="ARBA" id="ARBA00022833"/>
    </source>
</evidence>
<keyword evidence="8 11" id="KW-0103">Bromodomain</keyword>
<dbReference type="GO" id="GO:0008270">
    <property type="term" value="F:zinc ion binding"/>
    <property type="evidence" value="ECO:0007669"/>
    <property type="project" value="UniProtKB-KW"/>
</dbReference>
<dbReference type="SUPFAM" id="SSF57903">
    <property type="entry name" value="FYVE/PHD zinc finger"/>
    <property type="match status" value="1"/>
</dbReference>
<dbReference type="PRINTS" id="PR00503">
    <property type="entry name" value="BROMODOMAIN"/>
</dbReference>
<dbReference type="STRING" id="225164.V3ZKX5"/>
<comment type="subcellular location">
    <subcellularLocation>
        <location evidence="1">Nucleus</location>
    </subcellularLocation>
</comment>
<proteinExistence type="inferred from homology"/>
<dbReference type="InterPro" id="IPR019787">
    <property type="entry name" value="Znf_PHD-finger"/>
</dbReference>
<dbReference type="AlphaFoldDB" id="V3ZKX5"/>
<dbReference type="InterPro" id="IPR011011">
    <property type="entry name" value="Znf_FYVE_PHD"/>
</dbReference>
<evidence type="ECO:0000256" key="4">
    <source>
        <dbReference type="ARBA" id="ARBA00022771"/>
    </source>
</evidence>
<dbReference type="KEGG" id="lgi:LOTGIDRAFT_121489"/>
<gene>
    <name evidence="16" type="ORF">LOTGIDRAFT_121489</name>
</gene>
<evidence type="ECO:0000256" key="10">
    <source>
        <dbReference type="ARBA" id="ARBA00023242"/>
    </source>
</evidence>
<keyword evidence="3" id="KW-0479">Metal-binding</keyword>
<evidence type="ECO:0000256" key="1">
    <source>
        <dbReference type="ARBA" id="ARBA00004123"/>
    </source>
</evidence>
<evidence type="ECO:0000256" key="7">
    <source>
        <dbReference type="ARBA" id="ARBA00023054"/>
    </source>
</evidence>
<keyword evidence="7" id="KW-0175">Coiled coil</keyword>
<dbReference type="SUPFAM" id="SSF47370">
    <property type="entry name" value="Bromodomain"/>
    <property type="match status" value="1"/>
</dbReference>
<dbReference type="EMBL" id="KB202163">
    <property type="protein sequence ID" value="ESO92013.1"/>
    <property type="molecule type" value="Genomic_DNA"/>
</dbReference>
<keyword evidence="10" id="KW-0539">Nucleus</keyword>
<dbReference type="SMART" id="SM00249">
    <property type="entry name" value="PHD"/>
    <property type="match status" value="1"/>
</dbReference>
<evidence type="ECO:0000256" key="11">
    <source>
        <dbReference type="PROSITE-ProRule" id="PRU00035"/>
    </source>
</evidence>
<evidence type="ECO:0000313" key="16">
    <source>
        <dbReference type="EMBL" id="ESO92013.1"/>
    </source>
</evidence>
<dbReference type="CTD" id="20231976"/>
<sequence length="416" mass="47715">RVASGEELEEIVKCLHCRGIREKELVKVLQRYVDCPNYVINTGKKNAISDEQKELESELSKDSEKLFLEVEHECDLSALETMEALESRIYQASLQVKGWKSIAKATDDPSLELISRRKTPENKNQRHPLDIAKERLLLLESNIERRYLKPPLKIEHDATPGLLTWRNVVAKVASPAQLVLCVNQLSSSISWEKSIMKVKCEICRKDDNEAQLLLCDGCDKGYHTYCFKPKMDIIPDGDWYCYECISKKWQCAACCEKKTKKGGKRGPKKKSLSLTSDKKDTESNNAESPTPTPPPSVEKKKKEPPSVTRDADLILCKTILSDMEKHDEGWPFLQPVNGKQFPSYRKIIKHPMDFNTMKTKLRDNLYKSRIEFAGDAHLVFDNCVTFNEDESEVGKAGHDMREYFQKRYTDLFPDDS</sequence>
<dbReference type="CDD" id="cd15545">
    <property type="entry name" value="PHD_BAZ2A_like"/>
    <property type="match status" value="1"/>
</dbReference>
<dbReference type="Gene3D" id="1.20.920.10">
    <property type="entry name" value="Bromodomain-like"/>
    <property type="match status" value="1"/>
</dbReference>
<keyword evidence="6" id="KW-0805">Transcription regulation</keyword>
<evidence type="ECO:0000256" key="12">
    <source>
        <dbReference type="PROSITE-ProRule" id="PRU00146"/>
    </source>
</evidence>
<organism evidence="16 17">
    <name type="scientific">Lottia gigantea</name>
    <name type="common">Giant owl limpet</name>
    <dbReference type="NCBI Taxonomy" id="225164"/>
    <lineage>
        <taxon>Eukaryota</taxon>
        <taxon>Metazoa</taxon>
        <taxon>Spiralia</taxon>
        <taxon>Lophotrochozoa</taxon>
        <taxon>Mollusca</taxon>
        <taxon>Gastropoda</taxon>
        <taxon>Patellogastropoda</taxon>
        <taxon>Lottioidea</taxon>
        <taxon>Lottiidae</taxon>
        <taxon>Lottia</taxon>
    </lineage>
</organism>
<feature type="domain" description="Bromo" evidence="14">
    <location>
        <begin position="324"/>
        <end position="394"/>
    </location>
</feature>
<keyword evidence="9" id="KW-0804">Transcription</keyword>
<dbReference type="OrthoDB" id="784962at2759"/>
<feature type="domain" description="PHD-type" evidence="15">
    <location>
        <begin position="197"/>
        <end position="247"/>
    </location>
</feature>
<dbReference type="FunFam" id="3.30.40.10:FF:000199">
    <property type="entry name" value="Bromodomain adjacent to zinc finger domain 2B"/>
    <property type="match status" value="1"/>
</dbReference>
<evidence type="ECO:0000256" key="13">
    <source>
        <dbReference type="SAM" id="MobiDB-lite"/>
    </source>
</evidence>
<name>V3ZKX5_LOTGI</name>
<dbReference type="PROSITE" id="PS50014">
    <property type="entry name" value="BROMODOMAIN_2"/>
    <property type="match status" value="1"/>
</dbReference>
<dbReference type="InterPro" id="IPR036427">
    <property type="entry name" value="Bromodomain-like_sf"/>
</dbReference>
<dbReference type="Gene3D" id="3.30.40.10">
    <property type="entry name" value="Zinc/RING finger domain, C3HC4 (zinc finger)"/>
    <property type="match status" value="1"/>
</dbReference>
<comment type="similarity">
    <text evidence="2">Belongs to the WAL family.</text>
</comment>
<dbReference type="PROSITE" id="PS50016">
    <property type="entry name" value="ZF_PHD_2"/>
    <property type="match status" value="1"/>
</dbReference>
<dbReference type="Pfam" id="PF00628">
    <property type="entry name" value="PHD"/>
    <property type="match status" value="1"/>
</dbReference>
<feature type="compositionally biased region" description="Basic residues" evidence="13">
    <location>
        <begin position="259"/>
        <end position="271"/>
    </location>
</feature>
<dbReference type="Pfam" id="PF00439">
    <property type="entry name" value="Bromodomain"/>
    <property type="match status" value="1"/>
</dbReference>
<evidence type="ECO:0000256" key="3">
    <source>
        <dbReference type="ARBA" id="ARBA00022723"/>
    </source>
</evidence>
<dbReference type="HOGENOM" id="CLU_579501_0_0_1"/>
<dbReference type="Proteomes" id="UP000030746">
    <property type="component" value="Unassembled WGS sequence"/>
</dbReference>
<dbReference type="GO" id="GO:0005634">
    <property type="term" value="C:nucleus"/>
    <property type="evidence" value="ECO:0007669"/>
    <property type="project" value="UniProtKB-SubCell"/>
</dbReference>
<dbReference type="PANTHER" id="PTHR45915">
    <property type="entry name" value="TRANSCRIPTION INTERMEDIARY FACTOR"/>
    <property type="match status" value="1"/>
</dbReference>
<dbReference type="SMART" id="SM00297">
    <property type="entry name" value="BROMO"/>
    <property type="match status" value="1"/>
</dbReference>
<dbReference type="GO" id="GO:0000785">
    <property type="term" value="C:chromatin"/>
    <property type="evidence" value="ECO:0007669"/>
    <property type="project" value="TreeGrafter"/>
</dbReference>
<reference evidence="16 17" key="1">
    <citation type="journal article" date="2013" name="Nature">
        <title>Insights into bilaterian evolution from three spiralian genomes.</title>
        <authorList>
            <person name="Simakov O."/>
            <person name="Marletaz F."/>
            <person name="Cho S.J."/>
            <person name="Edsinger-Gonzales E."/>
            <person name="Havlak P."/>
            <person name="Hellsten U."/>
            <person name="Kuo D.H."/>
            <person name="Larsson T."/>
            <person name="Lv J."/>
            <person name="Arendt D."/>
            <person name="Savage R."/>
            <person name="Osoegawa K."/>
            <person name="de Jong P."/>
            <person name="Grimwood J."/>
            <person name="Chapman J.A."/>
            <person name="Shapiro H."/>
            <person name="Aerts A."/>
            <person name="Otillar R.P."/>
            <person name="Terry A.Y."/>
            <person name="Boore J.L."/>
            <person name="Grigoriev I.V."/>
            <person name="Lindberg D.R."/>
            <person name="Seaver E.C."/>
            <person name="Weisblat D.A."/>
            <person name="Putnam N.H."/>
            <person name="Rokhsar D.S."/>
        </authorList>
    </citation>
    <scope>NUCLEOTIDE SEQUENCE [LARGE SCALE GENOMIC DNA]</scope>
</reference>
<dbReference type="InterPro" id="IPR013083">
    <property type="entry name" value="Znf_RING/FYVE/PHD"/>
</dbReference>
<keyword evidence="4 12" id="KW-0863">Zinc-finger</keyword>
<evidence type="ECO:0000256" key="8">
    <source>
        <dbReference type="ARBA" id="ARBA00023117"/>
    </source>
</evidence>